<evidence type="ECO:0000256" key="2">
    <source>
        <dbReference type="ARBA" id="ARBA00010663"/>
    </source>
</evidence>
<comment type="subcellular location">
    <subcellularLocation>
        <location evidence="1">Membrane</location>
        <topology evidence="1">Multi-pass membrane protein</topology>
    </subcellularLocation>
</comment>
<protein>
    <recommendedName>
        <fullName evidence="12">G-protein coupled receptors family 1 profile domain-containing protein</fullName>
    </recommendedName>
</protein>
<dbReference type="PANTHER" id="PTHR24243">
    <property type="entry name" value="G-PROTEIN COUPLED RECEPTOR"/>
    <property type="match status" value="1"/>
</dbReference>
<keyword evidence="8 9" id="KW-0807">Transducer</keyword>
<evidence type="ECO:0000256" key="1">
    <source>
        <dbReference type="ARBA" id="ARBA00004141"/>
    </source>
</evidence>
<keyword evidence="4 11" id="KW-1133">Transmembrane helix</keyword>
<dbReference type="InterPro" id="IPR017452">
    <property type="entry name" value="GPCR_Rhodpsn_7TM"/>
</dbReference>
<keyword evidence="5 9" id="KW-0297">G-protein coupled receptor</keyword>
<organism evidence="13 14">
    <name type="scientific">Capitella teleta</name>
    <name type="common">Polychaete worm</name>
    <dbReference type="NCBI Taxonomy" id="283909"/>
    <lineage>
        <taxon>Eukaryota</taxon>
        <taxon>Metazoa</taxon>
        <taxon>Spiralia</taxon>
        <taxon>Lophotrochozoa</taxon>
        <taxon>Annelida</taxon>
        <taxon>Polychaeta</taxon>
        <taxon>Sedentaria</taxon>
        <taxon>Scolecida</taxon>
        <taxon>Capitellidae</taxon>
        <taxon>Capitella</taxon>
    </lineage>
</organism>
<evidence type="ECO:0000256" key="10">
    <source>
        <dbReference type="SAM" id="MobiDB-lite"/>
    </source>
</evidence>
<keyword evidence="7 9" id="KW-0675">Receptor</keyword>
<feature type="transmembrane region" description="Helical" evidence="11">
    <location>
        <begin position="254"/>
        <end position="272"/>
    </location>
</feature>
<evidence type="ECO:0000259" key="12">
    <source>
        <dbReference type="PROSITE" id="PS50262"/>
    </source>
</evidence>
<evidence type="ECO:0000256" key="6">
    <source>
        <dbReference type="ARBA" id="ARBA00023136"/>
    </source>
</evidence>
<reference evidence="14" key="1">
    <citation type="submission" date="2012-12" db="EMBL/GenBank/DDBJ databases">
        <authorList>
            <person name="Hellsten U."/>
            <person name="Grimwood J."/>
            <person name="Chapman J.A."/>
            <person name="Shapiro H."/>
            <person name="Aerts A."/>
            <person name="Otillar R.P."/>
            <person name="Terry A.Y."/>
            <person name="Boore J.L."/>
            <person name="Simakov O."/>
            <person name="Marletaz F."/>
            <person name="Cho S.-J."/>
            <person name="Edsinger-Gonzales E."/>
            <person name="Havlak P."/>
            <person name="Kuo D.-H."/>
            <person name="Larsson T."/>
            <person name="Lv J."/>
            <person name="Arendt D."/>
            <person name="Savage R."/>
            <person name="Osoegawa K."/>
            <person name="de Jong P."/>
            <person name="Lindberg D.R."/>
            <person name="Seaver E.C."/>
            <person name="Weisblat D.A."/>
            <person name="Putnam N.H."/>
            <person name="Grigoriev I.V."/>
            <person name="Rokhsar D.S."/>
        </authorList>
    </citation>
    <scope>NUCLEOTIDE SEQUENCE</scope>
    <source>
        <strain evidence="14">I ESC-2004</strain>
    </source>
</reference>
<evidence type="ECO:0000256" key="9">
    <source>
        <dbReference type="RuleBase" id="RU000688"/>
    </source>
</evidence>
<dbReference type="GO" id="GO:0005886">
    <property type="term" value="C:plasma membrane"/>
    <property type="evidence" value="ECO:0007669"/>
    <property type="project" value="TreeGrafter"/>
</dbReference>
<dbReference type="SUPFAM" id="SSF81321">
    <property type="entry name" value="Family A G protein-coupled receptor-like"/>
    <property type="match status" value="1"/>
</dbReference>
<evidence type="ECO:0000313" key="13">
    <source>
        <dbReference type="EnsemblMetazoa" id="CapteP34777"/>
    </source>
</evidence>
<evidence type="ECO:0000256" key="11">
    <source>
        <dbReference type="SAM" id="Phobius"/>
    </source>
</evidence>
<feature type="domain" description="G-protein coupled receptors family 1 profile" evidence="12">
    <location>
        <begin position="1"/>
        <end position="312"/>
    </location>
</feature>
<feature type="transmembrane region" description="Helical" evidence="11">
    <location>
        <begin position="59"/>
        <end position="80"/>
    </location>
</feature>
<evidence type="ECO:0000256" key="4">
    <source>
        <dbReference type="ARBA" id="ARBA00022989"/>
    </source>
</evidence>
<dbReference type="Pfam" id="PF00001">
    <property type="entry name" value="7tm_1"/>
    <property type="match status" value="1"/>
</dbReference>
<accession>X2B324</accession>
<dbReference type="AlphaFoldDB" id="X2B324"/>
<keyword evidence="14" id="KW-1185">Reference proteome</keyword>
<evidence type="ECO:0000256" key="7">
    <source>
        <dbReference type="ARBA" id="ARBA00023170"/>
    </source>
</evidence>
<dbReference type="EMBL" id="AMQN01000416">
    <property type="status" value="NOT_ANNOTATED_CDS"/>
    <property type="molecule type" value="Genomic_DNA"/>
</dbReference>
<evidence type="ECO:0000313" key="14">
    <source>
        <dbReference type="Proteomes" id="UP000014760"/>
    </source>
</evidence>
<dbReference type="Gene3D" id="1.20.1070.10">
    <property type="entry name" value="Rhodopsin 7-helix transmembrane proteins"/>
    <property type="match status" value="1"/>
</dbReference>
<evidence type="ECO:0000256" key="8">
    <source>
        <dbReference type="ARBA" id="ARBA00023224"/>
    </source>
</evidence>
<comment type="similarity">
    <text evidence="2 9">Belongs to the G-protein coupled receptor 1 family.</text>
</comment>
<dbReference type="PANTHER" id="PTHR24243:SF224">
    <property type="entry name" value="G-PROTEIN COUPLED RECEPTOR 19-RELATED"/>
    <property type="match status" value="1"/>
</dbReference>
<feature type="transmembrane region" description="Helical" evidence="11">
    <location>
        <begin position="101"/>
        <end position="121"/>
    </location>
</feature>
<dbReference type="PROSITE" id="PS50262">
    <property type="entry name" value="G_PROTEIN_RECEP_F1_2"/>
    <property type="match status" value="1"/>
</dbReference>
<dbReference type="EnsemblMetazoa" id="CapteT34777">
    <property type="protein sequence ID" value="CapteP34777"/>
    <property type="gene ID" value="CapteG34777"/>
</dbReference>
<dbReference type="InterPro" id="IPR000276">
    <property type="entry name" value="GPCR_Rhodpsn"/>
</dbReference>
<dbReference type="HOGENOM" id="CLU_009579_6_3_1"/>
<feature type="transmembrane region" description="Helical" evidence="11">
    <location>
        <begin position="21"/>
        <end position="43"/>
    </location>
</feature>
<keyword evidence="3 9" id="KW-0812">Transmembrane</keyword>
<dbReference type="PRINTS" id="PR01012">
    <property type="entry name" value="NRPEPTIDEYR"/>
</dbReference>
<dbReference type="GO" id="GO:0004983">
    <property type="term" value="F:neuropeptide Y receptor activity"/>
    <property type="evidence" value="ECO:0007669"/>
    <property type="project" value="InterPro"/>
</dbReference>
<dbReference type="PRINTS" id="PR00237">
    <property type="entry name" value="GPCRRHODOPSN"/>
</dbReference>
<sequence>GNTLVLCVILRHRKMRNLTNFFLANLAVADLCVGLFCIMQTLATQLSDYWHLGKVMCKLYFVVQVASYTASLLLLTLISVERYFAIIHPILSKRLTGMRRMRVAAVAVWVVSIAYSSPSLLAEHISLTVPEAIPNGNDTRNVTYEFCHDPAVLDVKIFVLVNFVLMYLVPLIMMTFVYTRISILLWKTSHFGGVTMDEEISPNSEELPTSRPGSILSKKNSNSSSLPSRNGTTKVGSTKKTPRPSNPFIARRKVIRLLIAVVVSFALCVLPHHIRLLIHIWLSKEKTHTDNIMVPVTFLIFYFNSCLNPFLYAFLSDNFRKAFREIVWFQCFRTRSRNGSAMYSSH</sequence>
<evidence type="ECO:0000256" key="5">
    <source>
        <dbReference type="ARBA" id="ARBA00023040"/>
    </source>
</evidence>
<dbReference type="Proteomes" id="UP000014760">
    <property type="component" value="Unassembled WGS sequence"/>
</dbReference>
<feature type="region of interest" description="Disordered" evidence="10">
    <location>
        <begin position="200"/>
        <end position="244"/>
    </location>
</feature>
<evidence type="ECO:0000256" key="3">
    <source>
        <dbReference type="ARBA" id="ARBA00022692"/>
    </source>
</evidence>
<proteinExistence type="inferred from homology"/>
<dbReference type="InterPro" id="IPR000611">
    <property type="entry name" value="NPY_rcpt"/>
</dbReference>
<reference evidence="13" key="3">
    <citation type="submission" date="2015-06" db="UniProtKB">
        <authorList>
            <consortium name="EnsemblMetazoa"/>
        </authorList>
    </citation>
    <scope>IDENTIFICATION</scope>
</reference>
<feature type="compositionally biased region" description="Low complexity" evidence="10">
    <location>
        <begin position="214"/>
        <end position="228"/>
    </location>
</feature>
<keyword evidence="6 11" id="KW-0472">Membrane</keyword>
<feature type="transmembrane region" description="Helical" evidence="11">
    <location>
        <begin position="292"/>
        <end position="315"/>
    </location>
</feature>
<dbReference type="PROSITE" id="PS00237">
    <property type="entry name" value="G_PROTEIN_RECEP_F1_1"/>
    <property type="match status" value="1"/>
</dbReference>
<dbReference type="OMA" id="KNGRIHH"/>
<feature type="transmembrane region" description="Helical" evidence="11">
    <location>
        <begin position="157"/>
        <end position="178"/>
    </location>
</feature>
<name>X2B324_CAPTE</name>
<reference evidence="14" key="2">
    <citation type="journal article" date="2013" name="Nature">
        <title>Insights into bilaterian evolution from three spiralian genomes.</title>
        <authorList>
            <person name="Simakov O."/>
            <person name="Marletaz F."/>
            <person name="Cho S.J."/>
            <person name="Edsinger-Gonzales E."/>
            <person name="Havlak P."/>
            <person name="Hellsten U."/>
            <person name="Kuo D.H."/>
            <person name="Larsson T."/>
            <person name="Lv J."/>
            <person name="Arendt D."/>
            <person name="Savage R."/>
            <person name="Osoegawa K."/>
            <person name="de Jong P."/>
            <person name="Grimwood J."/>
            <person name="Chapman J.A."/>
            <person name="Shapiro H."/>
            <person name="Aerts A."/>
            <person name="Otillar R.P."/>
            <person name="Terry A.Y."/>
            <person name="Boore J.L."/>
            <person name="Grigoriev I.V."/>
            <person name="Lindberg D.R."/>
            <person name="Seaver E.C."/>
            <person name="Weisblat D.A."/>
            <person name="Putnam N.H."/>
            <person name="Rokhsar D.S."/>
        </authorList>
    </citation>
    <scope>NUCLEOTIDE SEQUENCE</scope>
    <source>
        <strain evidence="14">I ESC-2004</strain>
    </source>
</reference>
<feature type="compositionally biased region" description="Polar residues" evidence="10">
    <location>
        <begin position="229"/>
        <end position="239"/>
    </location>
</feature>
<dbReference type="OrthoDB" id="5964776at2759"/>